<comment type="caution">
    <text evidence="1">The sequence shown here is derived from an EMBL/GenBank/DDBJ whole genome shotgun (WGS) entry which is preliminary data.</text>
</comment>
<organism evidence="1 2">
    <name type="scientific">Leishmania tarentolae</name>
    <name type="common">Sauroleishmania tarentolae</name>
    <dbReference type="NCBI Taxonomy" id="5689"/>
    <lineage>
        <taxon>Eukaryota</taxon>
        <taxon>Discoba</taxon>
        <taxon>Euglenozoa</taxon>
        <taxon>Kinetoplastea</taxon>
        <taxon>Metakinetoplastina</taxon>
        <taxon>Trypanosomatida</taxon>
        <taxon>Trypanosomatidae</taxon>
        <taxon>Leishmaniinae</taxon>
        <taxon>Leishmania</taxon>
        <taxon>lizard Leishmania</taxon>
    </lineage>
</organism>
<dbReference type="OrthoDB" id="273511at2759"/>
<name>A0A640KRY9_LEITA</name>
<dbReference type="VEuPathDB" id="TriTrypDB:LtaPh_3305100"/>
<dbReference type="EMBL" id="BLBS01000050">
    <property type="protein sequence ID" value="GET91784.1"/>
    <property type="molecule type" value="Genomic_DNA"/>
</dbReference>
<evidence type="ECO:0000313" key="1">
    <source>
        <dbReference type="EMBL" id="GET91784.1"/>
    </source>
</evidence>
<sequence length="356" mass="40410">MDAAALFHERQADVAAFSALVFCRPASTVCKPRTMSASASSAMPTTVNEEEAVTSSPPLIHATAKTSAYRRPASANVPVSRVLQEVKARAKREQRMARKAQQMTKSDADHLARGLPRLATSGSRSSSPLRAMGFSAQEIRDRTYLWMTEPGAHFSSADDVSRRVANESAVLTPQQQAKLRRLRIKRTHQRILSHAQWALWLRRRRRLWYRRRPVARRRHFARRLALEYGRPVGLCRCCRRTQYTPQSSILPREKWPPFIKDVRRAVTQWLPSHSRLVKRFHYRTVILAVQPSVTHVSLMTTAPSIPSTNGSDAALTQERLLNPDAQDVYVFVHHASLGSLYHVHPREKIIDFCSVG</sequence>
<accession>A0A640KRY9</accession>
<evidence type="ECO:0000313" key="2">
    <source>
        <dbReference type="Proteomes" id="UP000419144"/>
    </source>
</evidence>
<protein>
    <submittedName>
        <fullName evidence="1">Uncharacterized protein</fullName>
    </submittedName>
</protein>
<proteinExistence type="predicted"/>
<gene>
    <name evidence="1" type="ORF">LtaPh_3305100</name>
</gene>
<dbReference type="Proteomes" id="UP000419144">
    <property type="component" value="Unassembled WGS sequence"/>
</dbReference>
<reference evidence="1" key="1">
    <citation type="submission" date="2019-11" db="EMBL/GenBank/DDBJ databases">
        <title>Leishmania tarentolae CDS.</title>
        <authorList>
            <person name="Goto Y."/>
            <person name="Yamagishi J."/>
        </authorList>
    </citation>
    <scope>NUCLEOTIDE SEQUENCE [LARGE SCALE GENOMIC DNA]</scope>
    <source>
        <strain evidence="1">Parrot Tar II</strain>
    </source>
</reference>
<dbReference type="AlphaFoldDB" id="A0A640KRY9"/>
<keyword evidence="2" id="KW-1185">Reference proteome</keyword>